<evidence type="ECO:0000313" key="6">
    <source>
        <dbReference type="Proteomes" id="UP000005798"/>
    </source>
</evidence>
<dbReference type="eggNOG" id="COG2730">
    <property type="taxonomic scope" value="Bacteria"/>
</dbReference>
<dbReference type="InterPro" id="IPR008979">
    <property type="entry name" value="Galactose-bd-like_sf"/>
</dbReference>
<dbReference type="EMBL" id="ABFX02000005">
    <property type="protein sequence ID" value="EDS18575.1"/>
    <property type="molecule type" value="Genomic_DNA"/>
</dbReference>
<dbReference type="SUPFAM" id="SSF49785">
    <property type="entry name" value="Galactose-binding domain-like"/>
    <property type="match status" value="2"/>
</dbReference>
<dbReference type="GO" id="GO:0005576">
    <property type="term" value="C:extracellular region"/>
    <property type="evidence" value="ECO:0007669"/>
    <property type="project" value="TreeGrafter"/>
</dbReference>
<reference evidence="5" key="1">
    <citation type="submission" date="2007-11" db="EMBL/GenBank/DDBJ databases">
        <authorList>
            <person name="Fulton L."/>
            <person name="Clifton S."/>
            <person name="Fulton B."/>
            <person name="Xu J."/>
            <person name="Minx P."/>
            <person name="Pepin K.H."/>
            <person name="Johnson M."/>
            <person name="Thiruvilangam P."/>
            <person name="Bhonagiri V."/>
            <person name="Nash W.E."/>
            <person name="Mardis E.R."/>
            <person name="Wilson R.K."/>
        </authorList>
    </citation>
    <scope>NUCLEOTIDE SEQUENCE [LARGE SCALE GENOMIC DNA]</scope>
    <source>
        <strain evidence="5">DSM 1402</strain>
    </source>
</reference>
<evidence type="ECO:0000256" key="2">
    <source>
        <dbReference type="ARBA" id="ARBA00023295"/>
    </source>
</evidence>
<evidence type="ECO:0000256" key="3">
    <source>
        <dbReference type="SAM" id="Phobius"/>
    </source>
</evidence>
<dbReference type="SUPFAM" id="SSF51445">
    <property type="entry name" value="(Trans)glycosidases"/>
    <property type="match status" value="1"/>
</dbReference>
<evidence type="ECO:0000256" key="1">
    <source>
        <dbReference type="ARBA" id="ARBA00022801"/>
    </source>
</evidence>
<accession>B0N4H3</accession>
<keyword evidence="2" id="KW-0326">Glycosidase</keyword>
<dbReference type="HOGENOM" id="CLU_257514_0_0_9"/>
<gene>
    <name evidence="5" type="ORF">CLORAM_01524</name>
</gene>
<organism evidence="5 6">
    <name type="scientific">Thomasclavelia ramosa DSM 1402</name>
    <dbReference type="NCBI Taxonomy" id="445974"/>
    <lineage>
        <taxon>Bacteria</taxon>
        <taxon>Bacillati</taxon>
        <taxon>Bacillota</taxon>
        <taxon>Erysipelotrichia</taxon>
        <taxon>Erysipelotrichales</taxon>
        <taxon>Coprobacillaceae</taxon>
        <taxon>Thomasclavelia</taxon>
    </lineage>
</organism>
<dbReference type="GO" id="GO:0009986">
    <property type="term" value="C:cell surface"/>
    <property type="evidence" value="ECO:0007669"/>
    <property type="project" value="TreeGrafter"/>
</dbReference>
<evidence type="ECO:0000259" key="4">
    <source>
        <dbReference type="Pfam" id="PF13290"/>
    </source>
</evidence>
<feature type="domain" description="GH29D-like beta-sandwich" evidence="4">
    <location>
        <begin position="529"/>
        <end position="583"/>
    </location>
</feature>
<proteinExistence type="predicted"/>
<feature type="transmembrane region" description="Helical" evidence="3">
    <location>
        <begin position="15"/>
        <end position="36"/>
    </location>
</feature>
<keyword evidence="3" id="KW-1133">Transmembrane helix</keyword>
<keyword evidence="6" id="KW-1185">Reference proteome</keyword>
<dbReference type="PANTHER" id="PTHR31297:SF13">
    <property type="entry name" value="PUTATIVE-RELATED"/>
    <property type="match status" value="1"/>
</dbReference>
<keyword evidence="3" id="KW-0472">Membrane</keyword>
<dbReference type="Proteomes" id="UP000005798">
    <property type="component" value="Unassembled WGS sequence"/>
</dbReference>
<reference evidence="5" key="2">
    <citation type="submission" date="2014-06" db="EMBL/GenBank/DDBJ databases">
        <title>Draft genome sequence of Clostridium ramosum(DSM 1402).</title>
        <authorList>
            <person name="Sudarsanam P."/>
            <person name="Ley R."/>
            <person name="Guruge J."/>
            <person name="Turnbaugh P.J."/>
            <person name="Mahowald M."/>
            <person name="Liep D."/>
            <person name="Gordon J."/>
        </authorList>
    </citation>
    <scope>NUCLEOTIDE SEQUENCE</scope>
    <source>
        <strain evidence="5">DSM 1402</strain>
    </source>
</reference>
<keyword evidence="1 5" id="KW-0378">Hydrolase</keyword>
<dbReference type="Pfam" id="PF13290">
    <property type="entry name" value="CHB_HEX_C_1"/>
    <property type="match status" value="5"/>
</dbReference>
<protein>
    <submittedName>
        <fullName evidence="5">Cellulase (Glycosyl hydrolase family 5)</fullName>
    </submittedName>
</protein>
<feature type="domain" description="GH29D-like beta-sandwich" evidence="4">
    <location>
        <begin position="204"/>
        <end position="263"/>
    </location>
</feature>
<dbReference type="InterPro" id="IPR017853">
    <property type="entry name" value="GH"/>
</dbReference>
<dbReference type="GO" id="GO:0009251">
    <property type="term" value="P:glucan catabolic process"/>
    <property type="evidence" value="ECO:0007669"/>
    <property type="project" value="TreeGrafter"/>
</dbReference>
<dbReference type="InterPro" id="IPR026876">
    <property type="entry name" value="Fn3_assoc_repeat"/>
</dbReference>
<evidence type="ECO:0000313" key="5">
    <source>
        <dbReference type="EMBL" id="EDS18575.1"/>
    </source>
</evidence>
<keyword evidence="3" id="KW-0812">Transmembrane</keyword>
<dbReference type="Pfam" id="PF13287">
    <property type="entry name" value="Fn3_assoc"/>
    <property type="match status" value="1"/>
</dbReference>
<dbReference type="InterPro" id="IPR059177">
    <property type="entry name" value="GH29D-like_dom"/>
</dbReference>
<dbReference type="eggNOG" id="COG5492">
    <property type="taxonomic scope" value="Bacteria"/>
</dbReference>
<feature type="domain" description="GH29D-like beta-sandwich" evidence="4">
    <location>
        <begin position="771"/>
        <end position="835"/>
    </location>
</feature>
<dbReference type="Gene3D" id="2.60.120.260">
    <property type="entry name" value="Galactose-binding domain-like"/>
    <property type="match status" value="1"/>
</dbReference>
<dbReference type="eggNOG" id="COG3291">
    <property type="taxonomic scope" value="Bacteria"/>
</dbReference>
<dbReference type="Gene3D" id="3.20.20.80">
    <property type="entry name" value="Glycosidases"/>
    <property type="match status" value="1"/>
</dbReference>
<dbReference type="PANTHER" id="PTHR31297">
    <property type="entry name" value="GLUCAN ENDO-1,6-BETA-GLUCOSIDASE B"/>
    <property type="match status" value="1"/>
</dbReference>
<dbReference type="InterPro" id="IPR013783">
    <property type="entry name" value="Ig-like_fold"/>
</dbReference>
<name>B0N4H3_9FIRM</name>
<feature type="domain" description="GH29D-like beta-sandwich" evidence="4">
    <location>
        <begin position="686"/>
        <end position="747"/>
    </location>
</feature>
<dbReference type="Gene3D" id="2.60.40.10">
    <property type="entry name" value="Immunoglobulins"/>
    <property type="match status" value="1"/>
</dbReference>
<comment type="caution">
    <text evidence="5">The sequence shown here is derived from an EMBL/GenBank/DDBJ whole genome shotgun (WGS) entry which is preliminary data.</text>
</comment>
<feature type="transmembrane region" description="Helical" evidence="3">
    <location>
        <begin position="1333"/>
        <end position="1351"/>
    </location>
</feature>
<feature type="domain" description="GH29D-like beta-sandwich" evidence="4">
    <location>
        <begin position="455"/>
        <end position="507"/>
    </location>
</feature>
<dbReference type="GO" id="GO:0008422">
    <property type="term" value="F:beta-glucosidase activity"/>
    <property type="evidence" value="ECO:0007669"/>
    <property type="project" value="TreeGrafter"/>
</dbReference>
<dbReference type="InterPro" id="IPR050386">
    <property type="entry name" value="Glycosyl_hydrolase_5"/>
</dbReference>
<sequence>MEGTMKRVIREIKKAGSIAIIIAMLLSFVPTGIFALNESNYKEPLVFADFEGNDSNVDGSNNAAVSFIEGFATGTGKLVAKLELANSGDPSISERSLVITKETSVDVSNYKYLTFWIKDNGTNSAKVHLIDASGNATSGNWTGNVTAGKWSQLSVSLDQFKNIDLSKITGVVIGEWNKGSYLIDDVQFTDVLAKDLKLSASKNTGTYNDSFEVTLTAGEGQSIYYTVDGSQPTISSTKYSNSLTIDESMTLKAIVVDNQNISEVYEFDYIIDHQDNRIYTPVVVQTFEDQNNFSAANGASGTIVTNEKHSGEQSLKYVKTKSEAASTSKGSIKIDFNHAVNAADLKYLIFYIKDTQGSNTLQVSLIDTDGKESDFGWRSPSTTKDKWVQYCIKVSDFNKIDKTKIAGIRIGEWNAGTYYLDDIYFDNYLYSGLPSLVPTKPEANISDGYIFKDRLAVTLKNDNNAPMYYTMDGSTPNVDSTKYSGEIELSKTTTLKTVSFDNGKYSEVVELAYIKDTNIPSDVKADKVAGKYTKPIKVTLSNEDNLAIYYTIDGSTPSKTSSKYTTPISIGETTVLKAVTYQGDSAGNVMTFKYQYPTVPSEVTASIPETKFTSSKTVELISDIDANIYYTTDGSVPSLTSSRYDQPLTISKSMTVKAIAERDGKTSAVTTLDYIIAPVAVQADKPAGTYDSSVVVEFRVPNNDQVEIYYTTDGSVPTVASNHYTQPLRVSENTTFTVGATYKNSNDIGVVTNHTYIINPITEAKAPVITPGSGTYGQRQLVSMSSDTQDSKIYYTVDGSIPSRDSMEFKEPFYVKQDTVVKAITVTKNGISEITVNEIKVNQEASNFLKTDGKVIRNNYGAGEKIQLKGTNVGGWLVMEEWQCPTSAPDQKTMLETFTKRFGEAKAWELINTYQDNWFTEADFITLKEEGVNCLRLPITYFEMANLDGTLKETAFDRLDWFIEEAAKHGIYTLIDMHGAFGSQNGKDHSGDITYPDQGDFFGKEENIQKTIKLWEAIAARYNGNEWVAGYDLLNEPGGALGTEQFEVYDRIYKAVRAIDQDHIIQIQAIWEPTHLPAPTLYGWENVVYQYHFYGWDDINNLEYQKAFINSKIKYVNEDTNYNVPVFVGEFTFFTNMDSWEYGLSVFDEQGWSYTSWTYKVAGANSSWGMYTMPKNDSTNVNINTDDFETVKAKWSNFDFTRNTSIADVLSKHFKIVSSDLIAPVIEGNDAAVMVGVKATVSEILDLFIKDDQDGVIDIAKADITTDFDCSKAGVYTVTVEASDKAGNISEAAFTITVKEETVIDPDVVEKPDSSKSEVSVNKPVKTGDNENIIGDLMILGLSMIAGVILLKRRKEI</sequence>